<feature type="domain" description="RING-type" evidence="6">
    <location>
        <begin position="385"/>
        <end position="426"/>
    </location>
</feature>
<name>A0A835E1B4_9POAL</name>
<feature type="region of interest" description="Disordered" evidence="5">
    <location>
        <begin position="109"/>
        <end position="145"/>
    </location>
</feature>
<keyword evidence="1" id="KW-0479">Metal-binding</keyword>
<dbReference type="SUPFAM" id="SSF57850">
    <property type="entry name" value="RING/U-box"/>
    <property type="match status" value="1"/>
</dbReference>
<keyword evidence="2 4" id="KW-0863">Zinc-finger</keyword>
<dbReference type="GO" id="GO:0061630">
    <property type="term" value="F:ubiquitin protein ligase activity"/>
    <property type="evidence" value="ECO:0007669"/>
    <property type="project" value="TreeGrafter"/>
</dbReference>
<protein>
    <recommendedName>
        <fullName evidence="6">RING-type domain-containing protein</fullName>
    </recommendedName>
</protein>
<accession>A0A835E1B4</accession>
<dbReference type="PANTHER" id="PTHR15710">
    <property type="entry name" value="E3 UBIQUITIN-PROTEIN LIGASE PRAJA"/>
    <property type="match status" value="1"/>
</dbReference>
<evidence type="ECO:0000256" key="1">
    <source>
        <dbReference type="ARBA" id="ARBA00022723"/>
    </source>
</evidence>
<evidence type="ECO:0000256" key="5">
    <source>
        <dbReference type="SAM" id="MobiDB-lite"/>
    </source>
</evidence>
<dbReference type="SMART" id="SM00184">
    <property type="entry name" value="RING"/>
    <property type="match status" value="1"/>
</dbReference>
<feature type="region of interest" description="Disordered" evidence="5">
    <location>
        <begin position="192"/>
        <end position="226"/>
    </location>
</feature>
<keyword evidence="8" id="KW-1185">Reference proteome</keyword>
<dbReference type="AlphaFoldDB" id="A0A835E1B4"/>
<keyword evidence="3" id="KW-0862">Zinc</keyword>
<comment type="caution">
    <text evidence="7">The sequence shown here is derived from an EMBL/GenBank/DDBJ whole genome shotgun (WGS) entry which is preliminary data.</text>
</comment>
<dbReference type="PROSITE" id="PS50089">
    <property type="entry name" value="ZF_RING_2"/>
    <property type="match status" value="1"/>
</dbReference>
<evidence type="ECO:0000256" key="2">
    <source>
        <dbReference type="ARBA" id="ARBA00022771"/>
    </source>
</evidence>
<sequence>MKPLFLHLDWKKWREFVGDPSPQPSCRARRFIARKCKAASSSPPCPGLSPHGPIDADARADWNAPSRGISRGRDVVEMASGDWIAWPPSRAQFCLRSLYLTSKAETSGCVPVGHGQTTNSRRGRHASHGDGRTTTTPPIPLPAAAPPPMADLGDELFLDVGDDGFSDLSFATLSQSIEESLGCPRDLLSPGFDLGTLSPTPGSPFSFDFDSDPDPDLRRLSPSRPRSPPFWDCLEEELADHGFEWEEIVDAAPGVGGVTRAAAVGGGGGERGLGADVDADVFGFVDEGEMLGMMEGIDSGEDDSMFSDEPPFDFGVGDGDAELDSIFRSGVGWELLPVPLDEDEFEVLPGHLADAAVGGAPPAARAAVERLQVVALRAEEAAQGCAVCKDGLAQGELATRLPCGHFYHGACIGPWLAIRNTCPVCRYELPTDDPDYERRRVRRRSIAASSAQLGAPMQR</sequence>
<dbReference type="EMBL" id="JACEFO010002479">
    <property type="protein sequence ID" value="KAF8658481.1"/>
    <property type="molecule type" value="Genomic_DNA"/>
</dbReference>
<gene>
    <name evidence="7" type="ORF">HU200_058935</name>
</gene>
<evidence type="ECO:0000313" key="8">
    <source>
        <dbReference type="Proteomes" id="UP000636709"/>
    </source>
</evidence>
<evidence type="ECO:0000313" key="7">
    <source>
        <dbReference type="EMBL" id="KAF8658481.1"/>
    </source>
</evidence>
<proteinExistence type="predicted"/>
<reference evidence="7" key="1">
    <citation type="submission" date="2020-07" db="EMBL/GenBank/DDBJ databases">
        <title>Genome sequence and genetic diversity analysis of an under-domesticated orphan crop, white fonio (Digitaria exilis).</title>
        <authorList>
            <person name="Bennetzen J.L."/>
            <person name="Chen S."/>
            <person name="Ma X."/>
            <person name="Wang X."/>
            <person name="Yssel A.E.J."/>
            <person name="Chaluvadi S.R."/>
            <person name="Johnson M."/>
            <person name="Gangashetty P."/>
            <person name="Hamidou F."/>
            <person name="Sanogo M.D."/>
            <person name="Zwaenepoel A."/>
            <person name="Wallace J."/>
            <person name="Van De Peer Y."/>
            <person name="Van Deynze A."/>
        </authorList>
    </citation>
    <scope>NUCLEOTIDE SEQUENCE</scope>
    <source>
        <tissue evidence="7">Leaves</tissue>
    </source>
</reference>
<dbReference type="Gene3D" id="3.30.40.10">
    <property type="entry name" value="Zinc/RING finger domain, C3HC4 (zinc finger)"/>
    <property type="match status" value="1"/>
</dbReference>
<dbReference type="GO" id="GO:0005737">
    <property type="term" value="C:cytoplasm"/>
    <property type="evidence" value="ECO:0007669"/>
    <property type="project" value="TreeGrafter"/>
</dbReference>
<dbReference type="GO" id="GO:0008270">
    <property type="term" value="F:zinc ion binding"/>
    <property type="evidence" value="ECO:0007669"/>
    <property type="project" value="UniProtKB-KW"/>
</dbReference>
<evidence type="ECO:0000256" key="4">
    <source>
        <dbReference type="PROSITE-ProRule" id="PRU00175"/>
    </source>
</evidence>
<dbReference type="InterPro" id="IPR001841">
    <property type="entry name" value="Znf_RING"/>
</dbReference>
<dbReference type="Pfam" id="PF13639">
    <property type="entry name" value="zf-RING_2"/>
    <property type="match status" value="1"/>
</dbReference>
<evidence type="ECO:0000259" key="6">
    <source>
        <dbReference type="PROSITE" id="PS50089"/>
    </source>
</evidence>
<dbReference type="Proteomes" id="UP000636709">
    <property type="component" value="Unassembled WGS sequence"/>
</dbReference>
<dbReference type="GO" id="GO:0016567">
    <property type="term" value="P:protein ubiquitination"/>
    <property type="evidence" value="ECO:0007669"/>
    <property type="project" value="TreeGrafter"/>
</dbReference>
<feature type="region of interest" description="Disordered" evidence="5">
    <location>
        <begin position="42"/>
        <end position="61"/>
    </location>
</feature>
<organism evidence="7 8">
    <name type="scientific">Digitaria exilis</name>
    <dbReference type="NCBI Taxonomy" id="1010633"/>
    <lineage>
        <taxon>Eukaryota</taxon>
        <taxon>Viridiplantae</taxon>
        <taxon>Streptophyta</taxon>
        <taxon>Embryophyta</taxon>
        <taxon>Tracheophyta</taxon>
        <taxon>Spermatophyta</taxon>
        <taxon>Magnoliopsida</taxon>
        <taxon>Liliopsida</taxon>
        <taxon>Poales</taxon>
        <taxon>Poaceae</taxon>
        <taxon>PACMAD clade</taxon>
        <taxon>Panicoideae</taxon>
        <taxon>Panicodae</taxon>
        <taxon>Paniceae</taxon>
        <taxon>Anthephorinae</taxon>
        <taxon>Digitaria</taxon>
    </lineage>
</organism>
<dbReference type="PANTHER" id="PTHR15710:SF242">
    <property type="entry name" value="OS06G0633500 PROTEIN"/>
    <property type="match status" value="1"/>
</dbReference>
<dbReference type="OrthoDB" id="8062037at2759"/>
<evidence type="ECO:0000256" key="3">
    <source>
        <dbReference type="ARBA" id="ARBA00022833"/>
    </source>
</evidence>
<dbReference type="InterPro" id="IPR013083">
    <property type="entry name" value="Znf_RING/FYVE/PHD"/>
</dbReference>